<dbReference type="Pfam" id="PF07963">
    <property type="entry name" value="N_methyl"/>
    <property type="match status" value="1"/>
</dbReference>
<reference evidence="1 2" key="1">
    <citation type="submission" date="2013-02" db="EMBL/GenBank/DDBJ databases">
        <title>Co-occurrence of anaerobic bacteria in colorectal carcinomas.</title>
        <authorList>
            <person name="Holt R.A."/>
            <person name="Warren R.L."/>
            <person name="Allen-Vercoe E."/>
            <person name="Pleasance S."/>
            <person name="Freeman D.J."/>
            <person name="Watson P."/>
            <person name="Moore R."/>
            <person name="Cochrane K."/>
        </authorList>
    </citation>
    <scope>NUCLEOTIDE SEQUENCE [LARGE SCALE GENOMIC DNA]</scope>
    <source>
        <strain evidence="1 2">CC57C</strain>
    </source>
</reference>
<name>M3IHP1_9BACT</name>
<dbReference type="OrthoDB" id="5356178at2"/>
<dbReference type="InterPro" id="IPR012902">
    <property type="entry name" value="N_methyl_site"/>
</dbReference>
<dbReference type="SUPFAM" id="SSF54523">
    <property type="entry name" value="Pili subunits"/>
    <property type="match status" value="1"/>
</dbReference>
<dbReference type="STRING" id="1073353.H740_10902"/>
<dbReference type="InterPro" id="IPR045584">
    <property type="entry name" value="Pilin-like"/>
</dbReference>
<comment type="caution">
    <text evidence="1">The sequence shown here is derived from an EMBL/GenBank/DDBJ whole genome shotgun (WGS) entry which is preliminary data.</text>
</comment>
<organism evidence="1 2">
    <name type="scientific">Campylobacter showae CC57C</name>
    <dbReference type="NCBI Taxonomy" id="1073353"/>
    <lineage>
        <taxon>Bacteria</taxon>
        <taxon>Pseudomonadati</taxon>
        <taxon>Campylobacterota</taxon>
        <taxon>Epsilonproteobacteria</taxon>
        <taxon>Campylobacterales</taxon>
        <taxon>Campylobacteraceae</taxon>
        <taxon>Campylobacter</taxon>
    </lineage>
</organism>
<dbReference type="NCBIfam" id="TIGR02532">
    <property type="entry name" value="IV_pilin_GFxxxE"/>
    <property type="match status" value="1"/>
</dbReference>
<dbReference type="Gene3D" id="3.30.700.10">
    <property type="entry name" value="Glycoprotein, Type 4 Pilin"/>
    <property type="match status" value="1"/>
</dbReference>
<evidence type="ECO:0000313" key="2">
    <source>
        <dbReference type="Proteomes" id="UP000011782"/>
    </source>
</evidence>
<proteinExistence type="predicted"/>
<sequence length="170" mass="17554">MRKGFTMIELIFVIVILGILAAVAIPRLAATRDDAEITKSISNTTLAVRDAMSYYTARGEFNAVAANMTNVALVNDDGSAIAKTDAMAAATADVEAFVPFKTKACIKLVFNPTESVVTVTKKTLTGSDGVACNAIADAPGVKAMIDSKYANSAGTQAPGVKVGGASSIKF</sequence>
<dbReference type="EMBL" id="AOTD01000258">
    <property type="protein sequence ID" value="EMG29591.1"/>
    <property type="molecule type" value="Genomic_DNA"/>
</dbReference>
<gene>
    <name evidence="1" type="ORF">H740_10902</name>
</gene>
<dbReference type="Proteomes" id="UP000011782">
    <property type="component" value="Unassembled WGS sequence"/>
</dbReference>
<evidence type="ECO:0000313" key="1">
    <source>
        <dbReference type="EMBL" id="EMG29591.1"/>
    </source>
</evidence>
<protein>
    <submittedName>
        <fullName evidence="1">N-terminal methylation domain-containing protein</fullName>
    </submittedName>
</protein>
<accession>M3IHP1</accession>
<dbReference type="AlphaFoldDB" id="M3IHP1"/>
<dbReference type="RefSeq" id="WP_002953756.1">
    <property type="nucleotide sequence ID" value="NZ_AOTD01000258.1"/>
</dbReference>